<name>A0A8S5MB07_9CAUD</name>
<dbReference type="EMBL" id="BK014862">
    <property type="protein sequence ID" value="DAD79279.1"/>
    <property type="molecule type" value="Genomic_DNA"/>
</dbReference>
<protein>
    <submittedName>
        <fullName evidence="1">Uncharacterized protein</fullName>
    </submittedName>
</protein>
<accession>A0A8S5MB07</accession>
<sequence>MPFSNISMADKLWACYLHACIKHVQGEQLTNSSLRDRFGLKDSAAGTVSRLIKDAVTSDLIKPLDPTTAPRYMRYIPVWA</sequence>
<evidence type="ECO:0000313" key="1">
    <source>
        <dbReference type="EMBL" id="DAD79279.1"/>
    </source>
</evidence>
<proteinExistence type="predicted"/>
<organism evidence="1">
    <name type="scientific">Myoviridae sp. ctRPH1</name>
    <dbReference type="NCBI Taxonomy" id="2826650"/>
    <lineage>
        <taxon>Viruses</taxon>
        <taxon>Duplodnaviria</taxon>
        <taxon>Heunggongvirae</taxon>
        <taxon>Uroviricota</taxon>
        <taxon>Caudoviricetes</taxon>
    </lineage>
</organism>
<reference evidence="1" key="1">
    <citation type="journal article" date="2021" name="Proc. Natl. Acad. Sci. U.S.A.">
        <title>A Catalog of Tens of Thousands of Viruses from Human Metagenomes Reveals Hidden Associations with Chronic Diseases.</title>
        <authorList>
            <person name="Tisza M.J."/>
            <person name="Buck C.B."/>
        </authorList>
    </citation>
    <scope>NUCLEOTIDE SEQUENCE</scope>
    <source>
        <strain evidence="1">CtRPH1</strain>
    </source>
</reference>